<evidence type="ECO:0000256" key="1">
    <source>
        <dbReference type="SAM" id="SignalP"/>
    </source>
</evidence>
<dbReference type="InterPro" id="IPR008966">
    <property type="entry name" value="Adhesion_dom_sf"/>
</dbReference>
<evidence type="ECO:0000313" key="4">
    <source>
        <dbReference type="Proteomes" id="UP000319715"/>
    </source>
</evidence>
<dbReference type="EMBL" id="VICF01000009">
    <property type="protein sequence ID" value="TQC70243.1"/>
    <property type="molecule type" value="Genomic_DNA"/>
</dbReference>
<keyword evidence="4" id="KW-1185">Reference proteome</keyword>
<dbReference type="Pfam" id="PF00419">
    <property type="entry name" value="Fimbrial"/>
    <property type="match status" value="1"/>
</dbReference>
<feature type="signal peptide" evidence="1">
    <location>
        <begin position="1"/>
        <end position="19"/>
    </location>
</feature>
<dbReference type="Proteomes" id="UP000319715">
    <property type="component" value="Unassembled WGS sequence"/>
</dbReference>
<dbReference type="InterPro" id="IPR000259">
    <property type="entry name" value="Adhesion_dom_fimbrial"/>
</dbReference>
<gene>
    <name evidence="3" type="ORF">FK492_19450</name>
</gene>
<evidence type="ECO:0000313" key="3">
    <source>
        <dbReference type="EMBL" id="TQC70243.1"/>
    </source>
</evidence>
<dbReference type="RefSeq" id="WP_141496839.1">
    <property type="nucleotide sequence ID" value="NZ_CP082346.1"/>
</dbReference>
<protein>
    <submittedName>
        <fullName evidence="3">Pilus assembly protein</fullName>
    </submittedName>
</protein>
<sequence>MQPLTLLMLLALLACSARAEEVSFYGVLVPPPQCTISGGNTLEIDFGDKLGVNKIDGVNYRKQVEYQLECPPLDPEAPPMQLQLAVNGVATAFDNAALQTNVADLGLRLTADDKPLPLNTRIPLDPLRPPALWAVPVKDPNGTLQEGAFEASATLLAEYQ</sequence>
<organism evidence="3 4">
    <name type="scientific">Pantoea dispersa</name>
    <dbReference type="NCBI Taxonomy" id="59814"/>
    <lineage>
        <taxon>Bacteria</taxon>
        <taxon>Pseudomonadati</taxon>
        <taxon>Pseudomonadota</taxon>
        <taxon>Gammaproteobacteria</taxon>
        <taxon>Enterobacterales</taxon>
        <taxon>Erwiniaceae</taxon>
        <taxon>Pantoea</taxon>
    </lineage>
</organism>
<keyword evidence="1" id="KW-0732">Signal</keyword>
<dbReference type="Gene3D" id="2.60.40.1090">
    <property type="entry name" value="Fimbrial-type adhesion domain"/>
    <property type="match status" value="1"/>
</dbReference>
<feature type="chain" id="PRO_5046092813" evidence="1">
    <location>
        <begin position="20"/>
        <end position="160"/>
    </location>
</feature>
<evidence type="ECO:0000259" key="2">
    <source>
        <dbReference type="Pfam" id="PF00419"/>
    </source>
</evidence>
<proteinExistence type="predicted"/>
<accession>A0ABY2ZTR8</accession>
<reference evidence="3 4" key="1">
    <citation type="submission" date="2019-06" db="EMBL/GenBank/DDBJ databases">
        <title>Pantoea dispersa Assembly.</title>
        <authorList>
            <person name="Wang J."/>
        </authorList>
    </citation>
    <scope>NUCLEOTIDE SEQUENCE [LARGE SCALE GENOMIC DNA]</scope>
    <source>
        <strain evidence="4">bio</strain>
    </source>
</reference>
<feature type="domain" description="Fimbrial-type adhesion" evidence="2">
    <location>
        <begin position="23"/>
        <end position="160"/>
    </location>
</feature>
<comment type="caution">
    <text evidence="3">The sequence shown here is derived from an EMBL/GenBank/DDBJ whole genome shotgun (WGS) entry which is preliminary data.</text>
</comment>
<dbReference type="InterPro" id="IPR036937">
    <property type="entry name" value="Adhesion_dom_fimbrial_sf"/>
</dbReference>
<name>A0ABY2ZTR8_9GAMM</name>
<dbReference type="SUPFAM" id="SSF49401">
    <property type="entry name" value="Bacterial adhesins"/>
    <property type="match status" value="1"/>
</dbReference>
<dbReference type="GeneID" id="67453683"/>